<dbReference type="Proteomes" id="UP001138997">
    <property type="component" value="Unassembled WGS sequence"/>
</dbReference>
<evidence type="ECO:0000313" key="2">
    <source>
        <dbReference type="Proteomes" id="UP001138997"/>
    </source>
</evidence>
<dbReference type="RefSeq" id="WP_231443560.1">
    <property type="nucleotide sequence ID" value="NZ_JAJOMB010000009.1"/>
</dbReference>
<keyword evidence="2" id="KW-1185">Reference proteome</keyword>
<reference evidence="1" key="1">
    <citation type="submission" date="2021-11" db="EMBL/GenBank/DDBJ databases">
        <title>Streptomyces corallinus and Kineosporia corallina sp. nov., two new coral-derived marine actinobacteria.</title>
        <authorList>
            <person name="Buangrab K."/>
            <person name="Sutthacheep M."/>
            <person name="Yeemin T."/>
            <person name="Harunari E."/>
            <person name="Igarashi Y."/>
            <person name="Sripreechasak P."/>
            <person name="Kanchanasin P."/>
            <person name="Tanasupawat S."/>
            <person name="Phongsopitanun W."/>
        </authorList>
    </citation>
    <scope>NUCLEOTIDE SEQUENCE</scope>
    <source>
        <strain evidence="1">JCM 31032</strain>
    </source>
</reference>
<organism evidence="1 2">
    <name type="scientific">Kineosporia babensis</name>
    <dbReference type="NCBI Taxonomy" id="499548"/>
    <lineage>
        <taxon>Bacteria</taxon>
        <taxon>Bacillati</taxon>
        <taxon>Actinomycetota</taxon>
        <taxon>Actinomycetes</taxon>
        <taxon>Kineosporiales</taxon>
        <taxon>Kineosporiaceae</taxon>
        <taxon>Kineosporia</taxon>
    </lineage>
</organism>
<name>A0A9X1SUV4_9ACTN</name>
<accession>A0A9X1SUV4</accession>
<evidence type="ECO:0000313" key="1">
    <source>
        <dbReference type="EMBL" id="MCD5312881.1"/>
    </source>
</evidence>
<dbReference type="AlphaFoldDB" id="A0A9X1SUV4"/>
<comment type="caution">
    <text evidence="1">The sequence shown here is derived from an EMBL/GenBank/DDBJ whole genome shotgun (WGS) entry which is preliminary data.</text>
</comment>
<proteinExistence type="predicted"/>
<sequence>METVTYPYAGKNSVKNNDQARARAKRQLGQDVLISHIGWKHEGGETLCLVEYLTETEASAHDRAPNARKAVQLSKVCAAADVHNALLEMGGSASIHDVALALDQDVQWLTKQMERPEWQLEVGGAGGFSGEHTVITLDLATAVQLETAAPAPPKRRFRTIPALLVAAVARSMLRA</sequence>
<gene>
    <name evidence="1" type="ORF">LR394_18395</name>
</gene>
<protein>
    <submittedName>
        <fullName evidence="1">Uncharacterized protein</fullName>
    </submittedName>
</protein>
<dbReference type="EMBL" id="JAJOMB010000009">
    <property type="protein sequence ID" value="MCD5312881.1"/>
    <property type="molecule type" value="Genomic_DNA"/>
</dbReference>